<evidence type="ECO:0000313" key="2">
    <source>
        <dbReference type="EMBL" id="GAH38802.1"/>
    </source>
</evidence>
<dbReference type="Pfam" id="PF12728">
    <property type="entry name" value="HTH_17"/>
    <property type="match status" value="1"/>
</dbReference>
<dbReference type="EMBL" id="BARU01010908">
    <property type="protein sequence ID" value="GAH38802.1"/>
    <property type="molecule type" value="Genomic_DNA"/>
</dbReference>
<dbReference type="InterPro" id="IPR041657">
    <property type="entry name" value="HTH_17"/>
</dbReference>
<protein>
    <recommendedName>
        <fullName evidence="1">Helix-turn-helix domain-containing protein</fullName>
    </recommendedName>
</protein>
<dbReference type="GO" id="GO:0003677">
    <property type="term" value="F:DNA binding"/>
    <property type="evidence" value="ECO:0007669"/>
    <property type="project" value="InterPro"/>
</dbReference>
<dbReference type="InterPro" id="IPR009061">
    <property type="entry name" value="DNA-bd_dom_put_sf"/>
</dbReference>
<accession>X1F1J7</accession>
<organism evidence="2">
    <name type="scientific">marine sediment metagenome</name>
    <dbReference type="NCBI Taxonomy" id="412755"/>
    <lineage>
        <taxon>unclassified sequences</taxon>
        <taxon>metagenomes</taxon>
        <taxon>ecological metagenomes</taxon>
    </lineage>
</organism>
<feature type="domain" description="Helix-turn-helix" evidence="1">
    <location>
        <begin position="1"/>
        <end position="48"/>
    </location>
</feature>
<dbReference type="SUPFAM" id="SSF46955">
    <property type="entry name" value="Putative DNA-binding domain"/>
    <property type="match status" value="1"/>
</dbReference>
<evidence type="ECO:0000259" key="1">
    <source>
        <dbReference type="Pfam" id="PF12728"/>
    </source>
</evidence>
<name>X1F1J7_9ZZZZ</name>
<dbReference type="InterPro" id="IPR010093">
    <property type="entry name" value="SinI_DNA-bd"/>
</dbReference>
<sequence>MTAAQVADLLQVTSAWVRSQARAGVLPCHRLGKYLRFSRAEVTEWFANA</sequence>
<dbReference type="AlphaFoldDB" id="X1F1J7"/>
<comment type="caution">
    <text evidence="2">The sequence shown here is derived from an EMBL/GenBank/DDBJ whole genome shotgun (WGS) entry which is preliminary data.</text>
</comment>
<reference evidence="2" key="1">
    <citation type="journal article" date="2014" name="Front. Microbiol.">
        <title>High frequency of phylogenetically diverse reductive dehalogenase-homologous genes in deep subseafloor sedimentary metagenomes.</title>
        <authorList>
            <person name="Kawai M."/>
            <person name="Futagami T."/>
            <person name="Toyoda A."/>
            <person name="Takaki Y."/>
            <person name="Nishi S."/>
            <person name="Hori S."/>
            <person name="Arai W."/>
            <person name="Tsubouchi T."/>
            <person name="Morono Y."/>
            <person name="Uchiyama I."/>
            <person name="Ito T."/>
            <person name="Fujiyama A."/>
            <person name="Inagaki F."/>
            <person name="Takami H."/>
        </authorList>
    </citation>
    <scope>NUCLEOTIDE SEQUENCE</scope>
    <source>
        <strain evidence="2">Expedition CK06-06</strain>
    </source>
</reference>
<gene>
    <name evidence="2" type="ORF">S03H2_20652</name>
</gene>
<proteinExistence type="predicted"/>
<dbReference type="InterPro" id="IPR036388">
    <property type="entry name" value="WH-like_DNA-bd_sf"/>
</dbReference>
<dbReference type="NCBIfam" id="TIGR01764">
    <property type="entry name" value="excise"/>
    <property type="match status" value="1"/>
</dbReference>
<dbReference type="Gene3D" id="1.10.10.10">
    <property type="entry name" value="Winged helix-like DNA-binding domain superfamily/Winged helix DNA-binding domain"/>
    <property type="match status" value="1"/>
</dbReference>